<evidence type="ECO:0000256" key="1">
    <source>
        <dbReference type="ARBA" id="ARBA00006336"/>
    </source>
</evidence>
<dbReference type="EMBL" id="JAGTXO010000059">
    <property type="protein sequence ID" value="KAG8457992.1"/>
    <property type="molecule type" value="Genomic_DNA"/>
</dbReference>
<name>A0A8J5X7X3_DIALT</name>
<dbReference type="AlphaFoldDB" id="A0A8J5X7X3"/>
<comment type="similarity">
    <text evidence="1">Belongs to the isochorismatase family.</text>
</comment>
<keyword evidence="2" id="KW-0378">Hydrolase</keyword>
<reference evidence="4" key="1">
    <citation type="submission" date="2021-05" db="EMBL/GenBank/DDBJ databases">
        <title>The genome of the haptophyte Pavlova lutheri (Diacronema luteri, Pavlovales) - a model for lipid biosynthesis in eukaryotic algae.</title>
        <authorList>
            <person name="Hulatt C.J."/>
            <person name="Posewitz M.C."/>
        </authorList>
    </citation>
    <scope>NUCLEOTIDE SEQUENCE</scope>
    <source>
        <strain evidence="4">NIVA-4/92</strain>
    </source>
</reference>
<gene>
    <name evidence="4" type="ORF">KFE25_012663</name>
</gene>
<protein>
    <recommendedName>
        <fullName evidence="3">Isochorismatase-like domain-containing protein</fullName>
    </recommendedName>
</protein>
<dbReference type="Pfam" id="PF00857">
    <property type="entry name" value="Isochorismatase"/>
    <property type="match status" value="1"/>
</dbReference>
<organism evidence="4 5">
    <name type="scientific">Diacronema lutheri</name>
    <name type="common">Unicellular marine alga</name>
    <name type="synonym">Monochrysis lutheri</name>
    <dbReference type="NCBI Taxonomy" id="2081491"/>
    <lineage>
        <taxon>Eukaryota</taxon>
        <taxon>Haptista</taxon>
        <taxon>Haptophyta</taxon>
        <taxon>Pavlovophyceae</taxon>
        <taxon>Pavlovales</taxon>
        <taxon>Pavlovaceae</taxon>
        <taxon>Diacronema</taxon>
    </lineage>
</organism>
<evidence type="ECO:0000259" key="3">
    <source>
        <dbReference type="Pfam" id="PF00857"/>
    </source>
</evidence>
<accession>A0A8J5X7X3</accession>
<dbReference type="PANTHER" id="PTHR43540">
    <property type="entry name" value="PEROXYUREIDOACRYLATE/UREIDOACRYLATE AMIDOHYDROLASE-RELATED"/>
    <property type="match status" value="1"/>
</dbReference>
<evidence type="ECO:0000313" key="4">
    <source>
        <dbReference type="EMBL" id="KAG8457992.1"/>
    </source>
</evidence>
<comment type="caution">
    <text evidence="4">The sequence shown here is derived from an EMBL/GenBank/DDBJ whole genome shotgun (WGS) entry which is preliminary data.</text>
</comment>
<dbReference type="Proteomes" id="UP000751190">
    <property type="component" value="Unassembled WGS sequence"/>
</dbReference>
<evidence type="ECO:0000256" key="2">
    <source>
        <dbReference type="ARBA" id="ARBA00022801"/>
    </source>
</evidence>
<dbReference type="CDD" id="cd00431">
    <property type="entry name" value="cysteine_hydrolases"/>
    <property type="match status" value="1"/>
</dbReference>
<dbReference type="GO" id="GO:0016787">
    <property type="term" value="F:hydrolase activity"/>
    <property type="evidence" value="ECO:0007669"/>
    <property type="project" value="UniProtKB-KW"/>
</dbReference>
<dbReference type="InterPro" id="IPR000868">
    <property type="entry name" value="Isochorismatase-like_dom"/>
</dbReference>
<dbReference type="SUPFAM" id="SSF52499">
    <property type="entry name" value="Isochorismatase-like hydrolases"/>
    <property type="match status" value="1"/>
</dbReference>
<dbReference type="OrthoDB" id="167809at2759"/>
<evidence type="ECO:0000313" key="5">
    <source>
        <dbReference type="Proteomes" id="UP000751190"/>
    </source>
</evidence>
<dbReference type="Gene3D" id="3.40.50.850">
    <property type="entry name" value="Isochorismatase-like"/>
    <property type="match status" value="1"/>
</dbReference>
<proteinExistence type="inferred from homology"/>
<dbReference type="InterPro" id="IPR036380">
    <property type="entry name" value="Isochorismatase-like_sf"/>
</dbReference>
<sequence length="272" mass="29123">MDGAAKPEMGTTARTLVGIRPNAWEVDGKTADISRPQLPPRLCTLPTETKRLTLDLAKSIAIVVDMQNEFIHADGHSAQMGADVSRAREPIAPLVRLLPALRAADVPILWLCTGYRPDLRDVSACLAHVYSSGTRSGLGDVLPRRTDRTLIKGSWGAALVDELAAVASPDDARVDKVQMSGFWGTELEALLRNAGRTTLLFAGINADQCVLTTLQDASFLGFDCVLLRDCTATTSPDFCMRAAVYNVSELFGFVTSSDALLPALDAAVARPA</sequence>
<dbReference type="OMA" id="IHTMECH"/>
<feature type="domain" description="Isochorismatase-like" evidence="3">
    <location>
        <begin position="61"/>
        <end position="258"/>
    </location>
</feature>
<dbReference type="InterPro" id="IPR050272">
    <property type="entry name" value="Isochorismatase-like_hydrls"/>
</dbReference>
<keyword evidence="5" id="KW-1185">Reference proteome</keyword>
<dbReference type="PANTHER" id="PTHR43540:SF9">
    <property type="entry name" value="FAMILY HYDROLASE, PUTATIVE (AFU_ORTHOLOGUE AFUA_2G08700)-RELATED"/>
    <property type="match status" value="1"/>
</dbReference>